<dbReference type="OMA" id="ASYEHRY"/>
<dbReference type="VEuPathDB" id="FungiDB:RO3G_15424"/>
<name>I1CQI3_RHIO9</name>
<feature type="transmembrane region" description="Helical" evidence="1">
    <location>
        <begin position="175"/>
        <end position="195"/>
    </location>
</feature>
<keyword evidence="3" id="KW-1185">Reference proteome</keyword>
<keyword evidence="1" id="KW-0472">Membrane</keyword>
<proteinExistence type="predicted"/>
<reference evidence="2 3" key="1">
    <citation type="journal article" date="2009" name="PLoS Genet.">
        <title>Genomic analysis of the basal lineage fungus Rhizopus oryzae reveals a whole-genome duplication.</title>
        <authorList>
            <person name="Ma L.-J."/>
            <person name="Ibrahim A.S."/>
            <person name="Skory C."/>
            <person name="Grabherr M.G."/>
            <person name="Burger G."/>
            <person name="Butler M."/>
            <person name="Elias M."/>
            <person name="Idnurm A."/>
            <person name="Lang B.F."/>
            <person name="Sone T."/>
            <person name="Abe A."/>
            <person name="Calvo S.E."/>
            <person name="Corrochano L.M."/>
            <person name="Engels R."/>
            <person name="Fu J."/>
            <person name="Hansberg W."/>
            <person name="Kim J.-M."/>
            <person name="Kodira C.D."/>
            <person name="Koehrsen M.J."/>
            <person name="Liu B."/>
            <person name="Miranda-Saavedra D."/>
            <person name="O'Leary S."/>
            <person name="Ortiz-Castellanos L."/>
            <person name="Poulter R."/>
            <person name="Rodriguez-Romero J."/>
            <person name="Ruiz-Herrera J."/>
            <person name="Shen Y.-Q."/>
            <person name="Zeng Q."/>
            <person name="Galagan J."/>
            <person name="Birren B.W."/>
            <person name="Cuomo C.A."/>
            <person name="Wickes B.L."/>
        </authorList>
    </citation>
    <scope>NUCLEOTIDE SEQUENCE [LARGE SCALE GENOMIC DNA]</scope>
    <source>
        <strain evidence="3">RA 99-880 / ATCC MYA-4621 / FGSC 9543 / NRRL 43880</strain>
    </source>
</reference>
<keyword evidence="1" id="KW-0812">Transmembrane</keyword>
<evidence type="ECO:0000313" key="3">
    <source>
        <dbReference type="Proteomes" id="UP000009138"/>
    </source>
</evidence>
<dbReference type="GeneID" id="93622389"/>
<evidence type="ECO:0000256" key="1">
    <source>
        <dbReference type="SAM" id="Phobius"/>
    </source>
</evidence>
<dbReference type="AlphaFoldDB" id="I1CQI3"/>
<feature type="transmembrane region" description="Helical" evidence="1">
    <location>
        <begin position="145"/>
        <end position="163"/>
    </location>
</feature>
<gene>
    <name evidence="2" type="ORF">RO3G_15424</name>
</gene>
<dbReference type="RefSeq" id="XP_067526109.1">
    <property type="nucleotide sequence ID" value="XM_067670008.1"/>
</dbReference>
<feature type="transmembrane region" description="Helical" evidence="1">
    <location>
        <begin position="24"/>
        <end position="46"/>
    </location>
</feature>
<protein>
    <submittedName>
        <fullName evidence="2">Uncharacterized protein</fullName>
    </submittedName>
</protein>
<dbReference type="InParanoid" id="I1CQI3"/>
<dbReference type="eggNOG" id="ENOG502SGXV">
    <property type="taxonomic scope" value="Eukaryota"/>
</dbReference>
<sequence>MDSTAIQPDIAQNFLPVTVFLAAWHVRVTWIAFTTLWVFWGLIWFLRHAFGGDGSHINQTNAQAYTNPPATATDPETGAAINTGAANTGPATGPATNQKKFLAAPAWGANVFRRVNRAHDMLRDLILMLLSVLVINSFARGSTRAVMILAWIYVAFAFVYFFVELGYEHRFVRLLYSITFYGISLAIIGCAWQQGFYV</sequence>
<keyword evidence="1" id="KW-1133">Transmembrane helix</keyword>
<dbReference type="EMBL" id="CH476747">
    <property type="protein sequence ID" value="EIE90713.1"/>
    <property type="molecule type" value="Genomic_DNA"/>
</dbReference>
<dbReference type="OrthoDB" id="2446850at2759"/>
<evidence type="ECO:0000313" key="2">
    <source>
        <dbReference type="EMBL" id="EIE90713.1"/>
    </source>
</evidence>
<dbReference type="Proteomes" id="UP000009138">
    <property type="component" value="Unassembled WGS sequence"/>
</dbReference>
<feature type="transmembrane region" description="Helical" evidence="1">
    <location>
        <begin position="121"/>
        <end position="139"/>
    </location>
</feature>
<accession>I1CQI3</accession>
<organism evidence="2 3">
    <name type="scientific">Rhizopus delemar (strain RA 99-880 / ATCC MYA-4621 / FGSC 9543 / NRRL 43880)</name>
    <name type="common">Mucormycosis agent</name>
    <name type="synonym">Rhizopus arrhizus var. delemar</name>
    <dbReference type="NCBI Taxonomy" id="246409"/>
    <lineage>
        <taxon>Eukaryota</taxon>
        <taxon>Fungi</taxon>
        <taxon>Fungi incertae sedis</taxon>
        <taxon>Mucoromycota</taxon>
        <taxon>Mucoromycotina</taxon>
        <taxon>Mucoromycetes</taxon>
        <taxon>Mucorales</taxon>
        <taxon>Mucorineae</taxon>
        <taxon>Rhizopodaceae</taxon>
        <taxon>Rhizopus</taxon>
    </lineage>
</organism>